<dbReference type="EMBL" id="JALJOS010000035">
    <property type="protein sequence ID" value="KAK9821814.1"/>
    <property type="molecule type" value="Genomic_DNA"/>
</dbReference>
<keyword evidence="3" id="KW-1185">Reference proteome</keyword>
<dbReference type="Proteomes" id="UP001438707">
    <property type="component" value="Unassembled WGS sequence"/>
</dbReference>
<proteinExistence type="predicted"/>
<evidence type="ECO:0000313" key="3">
    <source>
        <dbReference type="Proteomes" id="UP001438707"/>
    </source>
</evidence>
<comment type="caution">
    <text evidence="2">The sequence shown here is derived from an EMBL/GenBank/DDBJ whole genome shotgun (WGS) entry which is preliminary data.</text>
</comment>
<feature type="compositionally biased region" description="Polar residues" evidence="1">
    <location>
        <begin position="195"/>
        <end position="209"/>
    </location>
</feature>
<evidence type="ECO:0000256" key="1">
    <source>
        <dbReference type="SAM" id="MobiDB-lite"/>
    </source>
</evidence>
<name>A0AAW1QK15_9CHLO</name>
<dbReference type="AlphaFoldDB" id="A0AAW1QK15"/>
<feature type="region of interest" description="Disordered" evidence="1">
    <location>
        <begin position="92"/>
        <end position="209"/>
    </location>
</feature>
<protein>
    <submittedName>
        <fullName evidence="2">Uncharacterized protein</fullName>
    </submittedName>
</protein>
<feature type="compositionally biased region" description="Polar residues" evidence="1">
    <location>
        <begin position="92"/>
        <end position="110"/>
    </location>
</feature>
<evidence type="ECO:0000313" key="2">
    <source>
        <dbReference type="EMBL" id="KAK9821814.1"/>
    </source>
</evidence>
<feature type="compositionally biased region" description="Basic and acidic residues" evidence="1">
    <location>
        <begin position="157"/>
        <end position="166"/>
    </location>
</feature>
<gene>
    <name evidence="2" type="ORF">WJX74_000451</name>
</gene>
<accession>A0AAW1QK15</accession>
<feature type="compositionally biased region" description="Polar residues" evidence="1">
    <location>
        <begin position="130"/>
        <end position="155"/>
    </location>
</feature>
<reference evidence="2 3" key="1">
    <citation type="journal article" date="2024" name="Nat. Commun.">
        <title>Phylogenomics reveals the evolutionary origins of lichenization in chlorophyte algae.</title>
        <authorList>
            <person name="Puginier C."/>
            <person name="Libourel C."/>
            <person name="Otte J."/>
            <person name="Skaloud P."/>
            <person name="Haon M."/>
            <person name="Grisel S."/>
            <person name="Petersen M."/>
            <person name="Berrin J.G."/>
            <person name="Delaux P.M."/>
            <person name="Dal Grande F."/>
            <person name="Keller J."/>
        </authorList>
    </citation>
    <scope>NUCLEOTIDE SEQUENCE [LARGE SCALE GENOMIC DNA]</scope>
    <source>
        <strain evidence="2 3">SAG 2145</strain>
    </source>
</reference>
<organism evidence="2 3">
    <name type="scientific">Apatococcus lobatus</name>
    <dbReference type="NCBI Taxonomy" id="904363"/>
    <lineage>
        <taxon>Eukaryota</taxon>
        <taxon>Viridiplantae</taxon>
        <taxon>Chlorophyta</taxon>
        <taxon>core chlorophytes</taxon>
        <taxon>Trebouxiophyceae</taxon>
        <taxon>Chlorellales</taxon>
        <taxon>Chlorellaceae</taxon>
        <taxon>Apatococcus</taxon>
    </lineage>
</organism>
<sequence length="553" mass="61471">MHPSQQPFQHTSQYRARFLRSPDTLPPPIVHRSVSSRRWSASRGGLQQSSALWRSVAVASLLLLLLGVFLWRSDSQQQGPDSSRRRPLRLNAFSSNVPSDPTQEQSQPGQTLPVLTGPLLTAQLAASGASPESQSMSQPRAESQQPHADSTSSIPTAHHDPSKPADTRTATGQAVADPAQSLLSRNLPDREPEQQQHVQGSGSRSKSEFLSQEGWQCPLKYPEVTREGVNMEGQQPYLLGGNATGCIHCQSPGFISQVCQFRAEGNGICDAGHQHWLKWMWYERHQDQLLTLSPCDLFQHLAGRTLWIVGDSQMQDFMRAAQCFLYEFALDLGVWDLGGKFYSDAFATDVPACVHLLQDARLCFVRANQQANIAAVAFPLVAEHARAQDLLIVNFGLHRTKDYAAELQQVLAERTRLMSQGTFPRLLWQETPPQHFTSPTGEYLRDGGTRPPYVCQEIGAGHVAVLDDNSIHVDSDDYSFVATGGWRNSIANPIMQQHHVPIIHHWNATLPLWDFHRDNGKGLECTHYCLPSAPQVWVSALHDTLKQLSRASS</sequence>